<dbReference type="Pfam" id="PF01554">
    <property type="entry name" value="MatE"/>
    <property type="match status" value="2"/>
</dbReference>
<keyword evidence="7" id="KW-0406">Ion transport</keyword>
<keyword evidence="4" id="KW-1003">Cell membrane</keyword>
<sequence>MKYAFSRHYSPLISLGVPIVVGQIGNIVLGFADTLMVGHHSMEELAAASFVNTMFMLFVIFAMGFSYGLTPLVGYSHGRGETAAIGATVRAGLVGSTLLAVLLLVVLSGLYFGLHLLGQPDELLPLMRPYLLVNMVSLPFVCWMNTFKQFFDAVGDTKTPMAVLVGGNVVNIAGNWLLIYGVGPFPELGLLGAGISTLVSRVGMAAAFALLFFFSPRCSAYSEGFRAGGLDRHLLWRVNALGWPLALQMGMESAAFSLSAILVGWIGTTALAAHQVMLTVSQLFYMVYYGMGAAVAVRVSYFRGQGDLSAARATASAGFRIILVIACVVAVPIFLLRGQLSLWFTDSGEVCALVAQTVIPLMAYQFGDGLQCTFANALRGMAHVKPMMYIAFFSYFIVSLPLGWFLGIRLGYGLVGVWWAFPVCLTCAGVLYRMAFERRLREG</sequence>
<dbReference type="PIRSF" id="PIRSF006603">
    <property type="entry name" value="DinF"/>
    <property type="match status" value="1"/>
</dbReference>
<name>A0A938WII4_9BACT</name>
<accession>A0A938WII4</accession>
<evidence type="ECO:0000256" key="6">
    <source>
        <dbReference type="ARBA" id="ARBA00022989"/>
    </source>
</evidence>
<dbReference type="GO" id="GO:0006811">
    <property type="term" value="P:monoatomic ion transport"/>
    <property type="evidence" value="ECO:0007669"/>
    <property type="project" value="UniProtKB-KW"/>
</dbReference>
<keyword evidence="3" id="KW-0050">Antiport</keyword>
<dbReference type="RefSeq" id="WP_205107123.1">
    <property type="nucleotide sequence ID" value="NZ_JACJJL010000001.1"/>
</dbReference>
<evidence type="ECO:0000256" key="5">
    <source>
        <dbReference type="ARBA" id="ARBA00022692"/>
    </source>
</evidence>
<gene>
    <name evidence="11" type="ORF">H6B30_00470</name>
</gene>
<dbReference type="EMBL" id="JACJJL010000001">
    <property type="protein sequence ID" value="MBM6660239.1"/>
    <property type="molecule type" value="Genomic_DNA"/>
</dbReference>
<dbReference type="InterPro" id="IPR050222">
    <property type="entry name" value="MATE_MdtK"/>
</dbReference>
<evidence type="ECO:0000256" key="10">
    <source>
        <dbReference type="SAM" id="Phobius"/>
    </source>
</evidence>
<evidence type="ECO:0000313" key="12">
    <source>
        <dbReference type="Proteomes" id="UP000764045"/>
    </source>
</evidence>
<dbReference type="AlphaFoldDB" id="A0A938WII4"/>
<keyword evidence="12" id="KW-1185">Reference proteome</keyword>
<feature type="transmembrane region" description="Helical" evidence="10">
    <location>
        <begin position="159"/>
        <end position="182"/>
    </location>
</feature>
<evidence type="ECO:0000256" key="9">
    <source>
        <dbReference type="ARBA" id="ARBA00031636"/>
    </source>
</evidence>
<dbReference type="InterPro" id="IPR002528">
    <property type="entry name" value="MATE_fam"/>
</dbReference>
<evidence type="ECO:0000256" key="3">
    <source>
        <dbReference type="ARBA" id="ARBA00022449"/>
    </source>
</evidence>
<dbReference type="CDD" id="cd13131">
    <property type="entry name" value="MATE_NorM_like"/>
    <property type="match status" value="1"/>
</dbReference>
<dbReference type="GO" id="GO:0042910">
    <property type="term" value="F:xenobiotic transmembrane transporter activity"/>
    <property type="evidence" value="ECO:0007669"/>
    <property type="project" value="InterPro"/>
</dbReference>
<organism evidence="11 12">
    <name type="scientific">Marseilla massiliensis</name>
    <dbReference type="NCBI Taxonomy" id="1841864"/>
    <lineage>
        <taxon>Bacteria</taxon>
        <taxon>Pseudomonadati</taxon>
        <taxon>Bacteroidota</taxon>
        <taxon>Bacteroidia</taxon>
        <taxon>Bacteroidales</taxon>
        <taxon>Prevotellaceae</taxon>
        <taxon>Marseilla</taxon>
    </lineage>
</organism>
<feature type="transmembrane region" description="Helical" evidence="10">
    <location>
        <begin position="188"/>
        <end position="214"/>
    </location>
</feature>
<dbReference type="PANTHER" id="PTHR43298">
    <property type="entry name" value="MULTIDRUG RESISTANCE PROTEIN NORM-RELATED"/>
    <property type="match status" value="1"/>
</dbReference>
<keyword evidence="5 10" id="KW-0812">Transmembrane</keyword>
<evidence type="ECO:0000256" key="7">
    <source>
        <dbReference type="ARBA" id="ARBA00023065"/>
    </source>
</evidence>
<reference evidence="11 12" key="1">
    <citation type="journal article" date="2021" name="Sci. Rep.">
        <title>The distribution of antibiotic resistance genes in chicken gut microbiota commensals.</title>
        <authorList>
            <person name="Juricova H."/>
            <person name="Matiasovicova J."/>
            <person name="Kubasova T."/>
            <person name="Cejkova D."/>
            <person name="Rychlik I."/>
        </authorList>
    </citation>
    <scope>NUCLEOTIDE SEQUENCE [LARGE SCALE GENOMIC DNA]</scope>
    <source>
        <strain evidence="11 12">An819</strain>
    </source>
</reference>
<protein>
    <recommendedName>
        <fullName evidence="9">Multidrug-efflux transporter</fullName>
    </recommendedName>
</protein>
<dbReference type="PANTHER" id="PTHR43298:SF2">
    <property type="entry name" value="FMN_FAD EXPORTER YEEO-RELATED"/>
    <property type="match status" value="1"/>
</dbReference>
<feature type="transmembrane region" description="Helical" evidence="10">
    <location>
        <begin position="126"/>
        <end position="147"/>
    </location>
</feature>
<evidence type="ECO:0000256" key="4">
    <source>
        <dbReference type="ARBA" id="ARBA00022475"/>
    </source>
</evidence>
<keyword evidence="8 10" id="KW-0472">Membrane</keyword>
<comment type="caution">
    <text evidence="11">The sequence shown here is derived from an EMBL/GenBank/DDBJ whole genome shotgun (WGS) entry which is preliminary data.</text>
</comment>
<dbReference type="GO" id="GO:0015297">
    <property type="term" value="F:antiporter activity"/>
    <property type="evidence" value="ECO:0007669"/>
    <property type="project" value="UniProtKB-KW"/>
</dbReference>
<dbReference type="Proteomes" id="UP000764045">
    <property type="component" value="Unassembled WGS sequence"/>
</dbReference>
<feature type="transmembrane region" description="Helical" evidence="10">
    <location>
        <begin position="387"/>
        <end position="406"/>
    </location>
</feature>
<feature type="transmembrane region" description="Helical" evidence="10">
    <location>
        <begin position="91"/>
        <end position="114"/>
    </location>
</feature>
<feature type="transmembrane region" description="Helical" evidence="10">
    <location>
        <begin position="412"/>
        <end position="432"/>
    </location>
</feature>
<feature type="transmembrane region" description="Helical" evidence="10">
    <location>
        <begin position="12"/>
        <end position="32"/>
    </location>
</feature>
<feature type="transmembrane region" description="Helical" evidence="10">
    <location>
        <begin position="313"/>
        <end position="335"/>
    </location>
</feature>
<feature type="transmembrane region" description="Helical" evidence="10">
    <location>
        <begin position="283"/>
        <end position="301"/>
    </location>
</feature>
<dbReference type="InterPro" id="IPR048279">
    <property type="entry name" value="MdtK-like"/>
</dbReference>
<keyword evidence="2" id="KW-0813">Transport</keyword>
<comment type="subcellular location">
    <subcellularLocation>
        <location evidence="1">Cell membrane</location>
        <topology evidence="1">Multi-pass membrane protein</topology>
    </subcellularLocation>
</comment>
<dbReference type="NCBIfam" id="TIGR00797">
    <property type="entry name" value="matE"/>
    <property type="match status" value="1"/>
</dbReference>
<evidence type="ECO:0000256" key="8">
    <source>
        <dbReference type="ARBA" id="ARBA00023136"/>
    </source>
</evidence>
<evidence type="ECO:0000256" key="1">
    <source>
        <dbReference type="ARBA" id="ARBA00004651"/>
    </source>
</evidence>
<feature type="transmembrane region" description="Helical" evidence="10">
    <location>
        <begin position="254"/>
        <end position="277"/>
    </location>
</feature>
<evidence type="ECO:0000313" key="11">
    <source>
        <dbReference type="EMBL" id="MBM6660239.1"/>
    </source>
</evidence>
<dbReference type="GO" id="GO:0005886">
    <property type="term" value="C:plasma membrane"/>
    <property type="evidence" value="ECO:0007669"/>
    <property type="project" value="UniProtKB-SubCell"/>
</dbReference>
<keyword evidence="6 10" id="KW-1133">Transmembrane helix</keyword>
<proteinExistence type="predicted"/>
<evidence type="ECO:0000256" key="2">
    <source>
        <dbReference type="ARBA" id="ARBA00022448"/>
    </source>
</evidence>
<feature type="transmembrane region" description="Helical" evidence="10">
    <location>
        <begin position="47"/>
        <end position="70"/>
    </location>
</feature>